<dbReference type="GO" id="GO:0006313">
    <property type="term" value="P:DNA transposition"/>
    <property type="evidence" value="ECO:0007669"/>
    <property type="project" value="InterPro"/>
</dbReference>
<accession>A0A1H5PBD7</accession>
<dbReference type="EMBL" id="FNTV01000002">
    <property type="protein sequence ID" value="SEF11242.1"/>
    <property type="molecule type" value="Genomic_DNA"/>
</dbReference>
<dbReference type="PANTHER" id="PTHR33055">
    <property type="entry name" value="TRANSPOSASE FOR INSERTION SEQUENCE ELEMENT IS1111A"/>
    <property type="match status" value="1"/>
</dbReference>
<dbReference type="NCBIfam" id="NF033542">
    <property type="entry name" value="transpos_IS110"/>
    <property type="match status" value="1"/>
</dbReference>
<feature type="domain" description="Transposase IS116/IS110/IS902 C-terminal" evidence="2">
    <location>
        <begin position="237"/>
        <end position="315"/>
    </location>
</feature>
<dbReference type="AlphaFoldDB" id="A0A1H5PBD7"/>
<dbReference type="InterPro" id="IPR047650">
    <property type="entry name" value="Transpos_IS110"/>
</dbReference>
<gene>
    <name evidence="3" type="ORF">SAMN04489740_4082</name>
</gene>
<dbReference type="GO" id="GO:0003677">
    <property type="term" value="F:DNA binding"/>
    <property type="evidence" value="ECO:0007669"/>
    <property type="project" value="InterPro"/>
</dbReference>
<dbReference type="RefSeq" id="WP_074713530.1">
    <property type="nucleotide sequence ID" value="NZ_FNTV01000002.1"/>
</dbReference>
<evidence type="ECO:0000313" key="4">
    <source>
        <dbReference type="Proteomes" id="UP000182725"/>
    </source>
</evidence>
<dbReference type="GO" id="GO:0004803">
    <property type="term" value="F:transposase activity"/>
    <property type="evidence" value="ECO:0007669"/>
    <property type="project" value="InterPro"/>
</dbReference>
<reference evidence="3 4" key="1">
    <citation type="submission" date="2016-10" db="EMBL/GenBank/DDBJ databases">
        <authorList>
            <person name="de Groot N.N."/>
        </authorList>
    </citation>
    <scope>NUCLEOTIDE SEQUENCE [LARGE SCALE GENOMIC DNA]</scope>
    <source>
        <strain evidence="3 4">DSM 22274</strain>
    </source>
</reference>
<dbReference type="Proteomes" id="UP000182725">
    <property type="component" value="Unassembled WGS sequence"/>
</dbReference>
<dbReference type="InterPro" id="IPR003346">
    <property type="entry name" value="Transposase_20"/>
</dbReference>
<protein>
    <submittedName>
        <fullName evidence="3">Transposase</fullName>
    </submittedName>
</protein>
<feature type="domain" description="Transposase IS110-like N-terminal" evidence="1">
    <location>
        <begin position="12"/>
        <end position="165"/>
    </location>
</feature>
<name>A0A1H5PBD7_9MICC</name>
<dbReference type="PANTHER" id="PTHR33055:SF16">
    <property type="entry name" value="TRANSPOSASE FOR INSERTION SEQUENCE ELEMENT IS1547"/>
    <property type="match status" value="1"/>
</dbReference>
<sequence length="363" mass="39987">MSIVAEKFSFVVGIDTHAKTNTFAIINSITGEEIANETFPVTVPGGRRALSWIQRRCQGSTEKILLTMEGTGSYGAKFRQQATDAGFQVTEAPFPERRLGRLRGKSDAIDAARAARTTMGISLEKVRDPRAGRVHLALRVLTTARTSMSRERTAAINSLNALLRTVELGLDARKALSVTQIRVVGAWRERDEDLSLQISRREAVRLAGRIIELAEQLRQNHTELERLICADHPEPLEVFGVGPVNAAIILTAWSHPGRVRSEAAFAALAGTCPVPASSGSTTRYRLNHGGDRQLNKAMYTIALSRIHWDQATKVYVAKRTSQGRTKKEIIRSLKRYITRQLFRTLKTAGSLPTLVPARATSPA</sequence>
<dbReference type="Pfam" id="PF02371">
    <property type="entry name" value="Transposase_20"/>
    <property type="match status" value="1"/>
</dbReference>
<evidence type="ECO:0000313" key="3">
    <source>
        <dbReference type="EMBL" id="SEF11242.1"/>
    </source>
</evidence>
<dbReference type="Pfam" id="PF01548">
    <property type="entry name" value="DEDD_Tnp_IS110"/>
    <property type="match status" value="1"/>
</dbReference>
<evidence type="ECO:0000259" key="1">
    <source>
        <dbReference type="Pfam" id="PF01548"/>
    </source>
</evidence>
<organism evidence="3 4">
    <name type="scientific">Arthrobacter alpinus</name>
    <dbReference type="NCBI Taxonomy" id="656366"/>
    <lineage>
        <taxon>Bacteria</taxon>
        <taxon>Bacillati</taxon>
        <taxon>Actinomycetota</taxon>
        <taxon>Actinomycetes</taxon>
        <taxon>Micrococcales</taxon>
        <taxon>Micrococcaceae</taxon>
        <taxon>Arthrobacter</taxon>
    </lineage>
</organism>
<evidence type="ECO:0000259" key="2">
    <source>
        <dbReference type="Pfam" id="PF02371"/>
    </source>
</evidence>
<dbReference type="InterPro" id="IPR002525">
    <property type="entry name" value="Transp_IS110-like_N"/>
</dbReference>
<proteinExistence type="predicted"/>